<proteinExistence type="inferred from homology"/>
<dbReference type="Pfam" id="PF00106">
    <property type="entry name" value="adh_short"/>
    <property type="match status" value="1"/>
</dbReference>
<dbReference type="PIRSF" id="PIRSF000126">
    <property type="entry name" value="11-beta-HSD1"/>
    <property type="match status" value="1"/>
</dbReference>
<dbReference type="PANTHER" id="PTHR43086">
    <property type="entry name" value="VERY-LONG-CHAIN 3-OXOOACYL-COA REDUCTASE"/>
    <property type="match status" value="1"/>
</dbReference>
<evidence type="ECO:0008006" key="6">
    <source>
        <dbReference type="Google" id="ProtNLM"/>
    </source>
</evidence>
<reference evidence="4 5" key="1">
    <citation type="submission" date="2022-06" db="EMBL/GenBank/DDBJ databases">
        <title>Genomic Encyclopedia of Archaeal and Bacterial Type Strains, Phase II (KMG-II): from individual species to whole genera.</title>
        <authorList>
            <person name="Goeker M."/>
        </authorList>
    </citation>
    <scope>NUCLEOTIDE SEQUENCE [LARGE SCALE GENOMIC DNA]</scope>
    <source>
        <strain evidence="4 5">DSM 44693</strain>
    </source>
</reference>
<keyword evidence="2" id="KW-0560">Oxidoreductase</keyword>
<dbReference type="EMBL" id="JAMTCJ010000001">
    <property type="protein sequence ID" value="MCP2175051.1"/>
    <property type="molecule type" value="Genomic_DNA"/>
</dbReference>
<dbReference type="InterPro" id="IPR036291">
    <property type="entry name" value="NAD(P)-bd_dom_sf"/>
</dbReference>
<organism evidence="4 5">
    <name type="scientific">Williamsia maris</name>
    <dbReference type="NCBI Taxonomy" id="72806"/>
    <lineage>
        <taxon>Bacteria</taxon>
        <taxon>Bacillati</taxon>
        <taxon>Actinomycetota</taxon>
        <taxon>Actinomycetes</taxon>
        <taxon>Mycobacteriales</taxon>
        <taxon>Nocardiaceae</taxon>
        <taxon>Williamsia</taxon>
    </lineage>
</organism>
<dbReference type="SUPFAM" id="SSF51735">
    <property type="entry name" value="NAD(P)-binding Rossmann-fold domains"/>
    <property type="match status" value="1"/>
</dbReference>
<dbReference type="PRINTS" id="PR00080">
    <property type="entry name" value="SDRFAMILY"/>
</dbReference>
<dbReference type="Proteomes" id="UP001206895">
    <property type="component" value="Unassembled WGS sequence"/>
</dbReference>
<evidence type="ECO:0000256" key="1">
    <source>
        <dbReference type="ARBA" id="ARBA00006484"/>
    </source>
</evidence>
<sequence length="265" mass="27797">MPTPVRTALITGASAGIGAAFATHLAAQGIGVVLVARREDRLTTLATELTQRYGVTAEVIAADLTDPAAPRAIVDRTRSLGIDVDILINNAGLSGSKAFADTPFTDLAGEIQVMITAVTELAHLVVPGMKERGFGRIVNVSSLAALLPPAASLLYTGIKSYVLNVSQALDMELKPHGIHVTALCPGFTHSEFHDVMGTRDTASSTLPGFLWQEPQDVVRAGWNAVEKGRPVCVPGTVNKVTAVAAKPVPTGLGYLLGRTLNPFKN</sequence>
<comment type="similarity">
    <text evidence="1 3">Belongs to the short-chain dehydrogenases/reductases (SDR) family.</text>
</comment>
<dbReference type="CDD" id="cd05233">
    <property type="entry name" value="SDR_c"/>
    <property type="match status" value="1"/>
</dbReference>
<evidence type="ECO:0000313" key="5">
    <source>
        <dbReference type="Proteomes" id="UP001206895"/>
    </source>
</evidence>
<gene>
    <name evidence="4" type="ORF">LX13_000858</name>
</gene>
<dbReference type="PANTHER" id="PTHR43086:SF3">
    <property type="entry name" value="NADP-DEPENDENT 3-HYDROXY ACID DEHYDROGENASE YDFG"/>
    <property type="match status" value="1"/>
</dbReference>
<dbReference type="Gene3D" id="3.40.50.720">
    <property type="entry name" value="NAD(P)-binding Rossmann-like Domain"/>
    <property type="match status" value="1"/>
</dbReference>
<evidence type="ECO:0000256" key="3">
    <source>
        <dbReference type="RuleBase" id="RU000363"/>
    </source>
</evidence>
<dbReference type="PRINTS" id="PR00081">
    <property type="entry name" value="GDHRDH"/>
</dbReference>
<name>A0ABT1HDU6_9NOCA</name>
<dbReference type="InterPro" id="IPR002347">
    <property type="entry name" value="SDR_fam"/>
</dbReference>
<keyword evidence="5" id="KW-1185">Reference proteome</keyword>
<protein>
    <recommendedName>
        <fullName evidence="6">Short-chain dehydrogenase</fullName>
    </recommendedName>
</protein>
<dbReference type="RefSeq" id="WP_253660059.1">
    <property type="nucleotide sequence ID" value="NZ_BAAAJQ010000001.1"/>
</dbReference>
<evidence type="ECO:0000256" key="2">
    <source>
        <dbReference type="ARBA" id="ARBA00023002"/>
    </source>
</evidence>
<accession>A0ABT1HDU6</accession>
<comment type="caution">
    <text evidence="4">The sequence shown here is derived from an EMBL/GenBank/DDBJ whole genome shotgun (WGS) entry which is preliminary data.</text>
</comment>
<evidence type="ECO:0000313" key="4">
    <source>
        <dbReference type="EMBL" id="MCP2175051.1"/>
    </source>
</evidence>